<evidence type="ECO:0000256" key="2">
    <source>
        <dbReference type="ARBA" id="ARBA00022837"/>
    </source>
</evidence>
<dbReference type="Pfam" id="PF13499">
    <property type="entry name" value="EF-hand_7"/>
    <property type="match status" value="1"/>
</dbReference>
<dbReference type="Gene3D" id="1.10.238.10">
    <property type="entry name" value="EF-hand"/>
    <property type="match status" value="1"/>
</dbReference>
<dbReference type="GO" id="GO:0005509">
    <property type="term" value="F:calcium ion binding"/>
    <property type="evidence" value="ECO:0007669"/>
    <property type="project" value="InterPro"/>
</dbReference>
<dbReference type="OrthoDB" id="191686at2759"/>
<dbReference type="SUPFAM" id="SSF47473">
    <property type="entry name" value="EF-hand"/>
    <property type="match status" value="1"/>
</dbReference>
<dbReference type="InterPro" id="IPR018247">
    <property type="entry name" value="EF_Hand_1_Ca_BS"/>
</dbReference>
<feature type="domain" description="EF-hand" evidence="3">
    <location>
        <begin position="18"/>
        <end position="53"/>
    </location>
</feature>
<evidence type="ECO:0000256" key="1">
    <source>
        <dbReference type="ARBA" id="ARBA00022737"/>
    </source>
</evidence>
<proteinExistence type="predicted"/>
<comment type="caution">
    <text evidence="4">The sequence shown here is derived from an EMBL/GenBank/DDBJ whole genome shotgun (WGS) entry which is preliminary data.</text>
</comment>
<dbReference type="AlphaFoldDB" id="A0A812M714"/>
<gene>
    <name evidence="4" type="primary">CABP5</name>
    <name evidence="4" type="ORF">SNAT2548_LOCUS13389</name>
</gene>
<dbReference type="PROSITE" id="PS50222">
    <property type="entry name" value="EF_HAND_2"/>
    <property type="match status" value="2"/>
</dbReference>
<feature type="domain" description="EF-hand" evidence="3">
    <location>
        <begin position="58"/>
        <end position="93"/>
    </location>
</feature>
<keyword evidence="2" id="KW-0106">Calcium</keyword>
<reference evidence="4" key="1">
    <citation type="submission" date="2021-02" db="EMBL/GenBank/DDBJ databases">
        <authorList>
            <person name="Dougan E. K."/>
            <person name="Rhodes N."/>
            <person name="Thang M."/>
            <person name="Chan C."/>
        </authorList>
    </citation>
    <scope>NUCLEOTIDE SEQUENCE</scope>
</reference>
<evidence type="ECO:0000313" key="4">
    <source>
        <dbReference type="EMBL" id="CAE7258049.1"/>
    </source>
</evidence>
<dbReference type="PANTHER" id="PTHR23050">
    <property type="entry name" value="CALCIUM BINDING PROTEIN"/>
    <property type="match status" value="1"/>
</dbReference>
<dbReference type="SMART" id="SM00054">
    <property type="entry name" value="EFh"/>
    <property type="match status" value="2"/>
</dbReference>
<keyword evidence="1" id="KW-0677">Repeat</keyword>
<dbReference type="PROSITE" id="PS00018">
    <property type="entry name" value="EF_HAND_1"/>
    <property type="match status" value="2"/>
</dbReference>
<dbReference type="EMBL" id="CAJNDS010001402">
    <property type="protein sequence ID" value="CAE7258049.1"/>
    <property type="molecule type" value="Genomic_DNA"/>
</dbReference>
<accession>A0A812M714</accession>
<evidence type="ECO:0000313" key="5">
    <source>
        <dbReference type="Proteomes" id="UP000604046"/>
    </source>
</evidence>
<dbReference type="CDD" id="cd00051">
    <property type="entry name" value="EFh"/>
    <property type="match status" value="1"/>
</dbReference>
<dbReference type="Proteomes" id="UP000604046">
    <property type="component" value="Unassembled WGS sequence"/>
</dbReference>
<dbReference type="InterPro" id="IPR011992">
    <property type="entry name" value="EF-hand-dom_pair"/>
</dbReference>
<name>A0A812M714_9DINO</name>
<keyword evidence="5" id="KW-1185">Reference proteome</keyword>
<organism evidence="4 5">
    <name type="scientific">Symbiodinium natans</name>
    <dbReference type="NCBI Taxonomy" id="878477"/>
    <lineage>
        <taxon>Eukaryota</taxon>
        <taxon>Sar</taxon>
        <taxon>Alveolata</taxon>
        <taxon>Dinophyceae</taxon>
        <taxon>Suessiales</taxon>
        <taxon>Symbiodiniaceae</taxon>
        <taxon>Symbiodinium</taxon>
    </lineage>
</organism>
<protein>
    <submittedName>
        <fullName evidence="4">CABP5 protein</fullName>
    </submittedName>
</protein>
<dbReference type="InterPro" id="IPR002048">
    <property type="entry name" value="EF_hand_dom"/>
</dbReference>
<sequence>MQERTLRRIAKAYNLEIMQIDRLKDVFDKYDADGSGQIDHSEFREVLCCLLGAAPDDISQQMLDRYWVEADVNGDGDISFEEFVAPCLFVVGEPGKL</sequence>
<dbReference type="InterPro" id="IPR050145">
    <property type="entry name" value="Centrin_CML-like"/>
</dbReference>
<evidence type="ECO:0000259" key="3">
    <source>
        <dbReference type="PROSITE" id="PS50222"/>
    </source>
</evidence>